<dbReference type="Gramene" id="ONK58189">
    <property type="protein sequence ID" value="ONK58189"/>
    <property type="gene ID" value="A4U43_C09F9250"/>
</dbReference>
<organism evidence="1 2">
    <name type="scientific">Asparagus officinalis</name>
    <name type="common">Garden asparagus</name>
    <dbReference type="NCBI Taxonomy" id="4686"/>
    <lineage>
        <taxon>Eukaryota</taxon>
        <taxon>Viridiplantae</taxon>
        <taxon>Streptophyta</taxon>
        <taxon>Embryophyta</taxon>
        <taxon>Tracheophyta</taxon>
        <taxon>Spermatophyta</taxon>
        <taxon>Magnoliopsida</taxon>
        <taxon>Liliopsida</taxon>
        <taxon>Asparagales</taxon>
        <taxon>Asparagaceae</taxon>
        <taxon>Asparagoideae</taxon>
        <taxon>Asparagus</taxon>
    </lineage>
</organism>
<sequence length="66" mass="7708">MSYNRKVQSSQSSSQKMLEKYKKLHIVYEQVLDESHLQEYRRVIEFLDVAGLGSMKDKGRDKANVS</sequence>
<dbReference type="Proteomes" id="UP000243459">
    <property type="component" value="Chromosome 9"/>
</dbReference>
<name>A0A5P1E6V7_ASPOF</name>
<accession>A0A5P1E6V7</accession>
<reference evidence="2" key="1">
    <citation type="journal article" date="2017" name="Nat. Commun.">
        <title>The asparagus genome sheds light on the origin and evolution of a young Y chromosome.</title>
        <authorList>
            <person name="Harkess A."/>
            <person name="Zhou J."/>
            <person name="Xu C."/>
            <person name="Bowers J.E."/>
            <person name="Van der Hulst R."/>
            <person name="Ayyampalayam S."/>
            <person name="Mercati F."/>
            <person name="Riccardi P."/>
            <person name="McKain M.R."/>
            <person name="Kakrana A."/>
            <person name="Tang H."/>
            <person name="Ray J."/>
            <person name="Groenendijk J."/>
            <person name="Arikit S."/>
            <person name="Mathioni S.M."/>
            <person name="Nakano M."/>
            <person name="Shan H."/>
            <person name="Telgmann-Rauber A."/>
            <person name="Kanno A."/>
            <person name="Yue Z."/>
            <person name="Chen H."/>
            <person name="Li W."/>
            <person name="Chen Y."/>
            <person name="Xu X."/>
            <person name="Zhang Y."/>
            <person name="Luo S."/>
            <person name="Chen H."/>
            <person name="Gao J."/>
            <person name="Mao Z."/>
            <person name="Pires J.C."/>
            <person name="Luo M."/>
            <person name="Kudrna D."/>
            <person name="Wing R.A."/>
            <person name="Meyers B.C."/>
            <person name="Yi K."/>
            <person name="Kong H."/>
            <person name="Lavrijsen P."/>
            <person name="Sunseri F."/>
            <person name="Falavigna A."/>
            <person name="Ye Y."/>
            <person name="Leebens-Mack J.H."/>
            <person name="Chen G."/>
        </authorList>
    </citation>
    <scope>NUCLEOTIDE SEQUENCE [LARGE SCALE GENOMIC DNA]</scope>
    <source>
        <strain evidence="2">cv. DH0086</strain>
    </source>
</reference>
<dbReference type="AlphaFoldDB" id="A0A5P1E6V7"/>
<gene>
    <name evidence="1" type="ORF">A4U43_C09F9250</name>
</gene>
<dbReference type="EMBL" id="CM007389">
    <property type="protein sequence ID" value="ONK58189.1"/>
    <property type="molecule type" value="Genomic_DNA"/>
</dbReference>
<protein>
    <submittedName>
        <fullName evidence="1">Uncharacterized protein</fullName>
    </submittedName>
</protein>
<keyword evidence="2" id="KW-1185">Reference proteome</keyword>
<proteinExistence type="predicted"/>
<feature type="non-terminal residue" evidence="1">
    <location>
        <position position="1"/>
    </location>
</feature>
<evidence type="ECO:0000313" key="2">
    <source>
        <dbReference type="Proteomes" id="UP000243459"/>
    </source>
</evidence>
<evidence type="ECO:0000313" key="1">
    <source>
        <dbReference type="EMBL" id="ONK58189.1"/>
    </source>
</evidence>